<dbReference type="OMA" id="ESSGWIC"/>
<dbReference type="PANTHER" id="PTHR14430">
    <property type="entry name" value="RABIN3-RELATED"/>
    <property type="match status" value="1"/>
</dbReference>
<dbReference type="STRING" id="225164.V4BBL7"/>
<sequence>MHLATRLLECVEKNCLTIEPIPGDNSYPRKCSLTESHKLCNYKIRLDTEDTEWYSISQLCRNRIAAVCDFYTYIRYIQQGLVKSEAELATRLLECVERNCLTIEPIPGDNSYPRKCSLTESHKLCNYKIRLDTEDTEWYSISQLCRNRIAAVCDFYTYIRYIQQGLVKSEGTLAASICTIPLKLRN</sequence>
<proteinExistence type="inferred from homology"/>
<dbReference type="Pfam" id="PF25555">
    <property type="entry name" value="RAB3A-like_C"/>
    <property type="match status" value="1"/>
</dbReference>
<dbReference type="GO" id="GO:0070319">
    <property type="term" value="C:Golgi to plasma membrane transport vesicle"/>
    <property type="evidence" value="ECO:0007669"/>
    <property type="project" value="TreeGrafter"/>
</dbReference>
<dbReference type="AlphaFoldDB" id="V4BBL7"/>
<dbReference type="Proteomes" id="UP000030746">
    <property type="component" value="Unassembled WGS sequence"/>
</dbReference>
<dbReference type="GO" id="GO:0005085">
    <property type="term" value="F:guanyl-nucleotide exchange factor activity"/>
    <property type="evidence" value="ECO:0007669"/>
    <property type="project" value="InterPro"/>
</dbReference>
<dbReference type="GeneID" id="20243735"/>
<accession>V4BBL7</accession>
<evidence type="ECO:0000313" key="4">
    <source>
        <dbReference type="Proteomes" id="UP000030746"/>
    </source>
</evidence>
<reference evidence="3 4" key="1">
    <citation type="journal article" date="2013" name="Nature">
        <title>Insights into bilaterian evolution from three spiralian genomes.</title>
        <authorList>
            <person name="Simakov O."/>
            <person name="Marletaz F."/>
            <person name="Cho S.J."/>
            <person name="Edsinger-Gonzales E."/>
            <person name="Havlak P."/>
            <person name="Hellsten U."/>
            <person name="Kuo D.H."/>
            <person name="Larsson T."/>
            <person name="Lv J."/>
            <person name="Arendt D."/>
            <person name="Savage R."/>
            <person name="Osoegawa K."/>
            <person name="de Jong P."/>
            <person name="Grimwood J."/>
            <person name="Chapman J.A."/>
            <person name="Shapiro H."/>
            <person name="Aerts A."/>
            <person name="Otillar R.P."/>
            <person name="Terry A.Y."/>
            <person name="Boore J.L."/>
            <person name="Grigoriev I.V."/>
            <person name="Lindberg D.R."/>
            <person name="Seaver E.C."/>
            <person name="Weisblat D.A."/>
            <person name="Putnam N.H."/>
            <person name="Rokhsar D.S."/>
        </authorList>
    </citation>
    <scope>NUCLEOTIDE SEQUENCE [LARGE SCALE GENOMIC DNA]</scope>
</reference>
<dbReference type="InterPro" id="IPR040351">
    <property type="entry name" value="RAB3IL/RAB3IP/Sec2"/>
</dbReference>
<dbReference type="PANTHER" id="PTHR14430:SF0">
    <property type="entry name" value="SEC2P DOMAIN-CONTAINING PROTEIN"/>
    <property type="match status" value="1"/>
</dbReference>
<evidence type="ECO:0000256" key="1">
    <source>
        <dbReference type="ARBA" id="ARBA00023054"/>
    </source>
</evidence>
<dbReference type="EMBL" id="KB200022">
    <property type="protein sequence ID" value="ESP03432.1"/>
    <property type="molecule type" value="Genomic_DNA"/>
</dbReference>
<gene>
    <name evidence="3" type="ORF">LOTGIDRAFT_176387</name>
</gene>
<dbReference type="OrthoDB" id="5560525at2759"/>
<dbReference type="CTD" id="20243735"/>
<organism evidence="3 4">
    <name type="scientific">Lottia gigantea</name>
    <name type="common">Giant owl limpet</name>
    <dbReference type="NCBI Taxonomy" id="225164"/>
    <lineage>
        <taxon>Eukaryota</taxon>
        <taxon>Metazoa</taxon>
        <taxon>Spiralia</taxon>
        <taxon>Lophotrochozoa</taxon>
        <taxon>Mollusca</taxon>
        <taxon>Gastropoda</taxon>
        <taxon>Patellogastropoda</taxon>
        <taxon>Lottioidea</taxon>
        <taxon>Lottiidae</taxon>
        <taxon>Lottia</taxon>
    </lineage>
</organism>
<evidence type="ECO:0000256" key="2">
    <source>
        <dbReference type="ARBA" id="ARBA00025794"/>
    </source>
</evidence>
<keyword evidence="4" id="KW-1185">Reference proteome</keyword>
<name>V4BBL7_LOTGI</name>
<dbReference type="CDD" id="cd21044">
    <property type="entry name" value="Rab11BD_RAB3IP_like"/>
    <property type="match status" value="2"/>
</dbReference>
<dbReference type="GO" id="GO:0006887">
    <property type="term" value="P:exocytosis"/>
    <property type="evidence" value="ECO:0007669"/>
    <property type="project" value="TreeGrafter"/>
</dbReference>
<evidence type="ECO:0000313" key="3">
    <source>
        <dbReference type="EMBL" id="ESP03432.1"/>
    </source>
</evidence>
<comment type="similarity">
    <text evidence="2">Belongs to the SEC2 family.</text>
</comment>
<dbReference type="KEGG" id="lgi:LOTGIDRAFT_176387"/>
<dbReference type="HOGENOM" id="CLU_1456004_0_0_1"/>
<protein>
    <submittedName>
        <fullName evidence="3">Uncharacterized protein</fullName>
    </submittedName>
</protein>
<keyword evidence="1" id="KW-0175">Coiled coil</keyword>
<dbReference type="RefSeq" id="XP_009045881.1">
    <property type="nucleotide sequence ID" value="XM_009047633.1"/>
</dbReference>